<dbReference type="EMBL" id="CCSD01000043">
    <property type="protein sequence ID" value="CDZ87656.1"/>
    <property type="molecule type" value="Genomic_DNA"/>
</dbReference>
<evidence type="ECO:0000313" key="2">
    <source>
        <dbReference type="Proteomes" id="UP000042997"/>
    </source>
</evidence>
<accession>A0A098BIW6</accession>
<reference evidence="1 2" key="1">
    <citation type="journal article" date="2014" name="Genome Announc.">
        <title>Draft Genome Sequence of Propane- and Butane-Oxidizing Actinobacterium Rhodococcus ruber IEGM 231.</title>
        <authorList>
            <person name="Ivshina I.B."/>
            <person name="Kuyukina M.S."/>
            <person name="Krivoruchko A.V."/>
            <person name="Barbe V."/>
            <person name="Fischer C."/>
        </authorList>
    </citation>
    <scope>NUCLEOTIDE SEQUENCE [LARGE SCALE GENOMIC DNA]</scope>
</reference>
<sequence>MEPMTISGQLVSFLPSTDLDISEMFYVDTLGFEKLSRDHFTLILDGGGGAPVRVTLVQSRSDTGYTALGWRVPNLDATVDALRAKGVEFVRYNGMDQDDHDAWTSPEGMRVAWFRDPHGNVLSLMEVAG</sequence>
<dbReference type="eggNOG" id="COG0346">
    <property type="taxonomic scope" value="Bacteria"/>
</dbReference>
<dbReference type="InterPro" id="IPR037523">
    <property type="entry name" value="VOC_core"/>
</dbReference>
<proteinExistence type="predicted"/>
<dbReference type="Gene3D" id="3.10.180.10">
    <property type="entry name" value="2,3-Dihydroxybiphenyl 1,2-Dioxygenase, domain 1"/>
    <property type="match status" value="1"/>
</dbReference>
<organism evidence="1 2">
    <name type="scientific">Rhodococcus ruber</name>
    <dbReference type="NCBI Taxonomy" id="1830"/>
    <lineage>
        <taxon>Bacteria</taxon>
        <taxon>Bacillati</taxon>
        <taxon>Actinomycetota</taxon>
        <taxon>Actinomycetes</taxon>
        <taxon>Mycobacteriales</taxon>
        <taxon>Nocardiaceae</taxon>
        <taxon>Rhodococcus</taxon>
    </lineage>
</organism>
<dbReference type="InterPro" id="IPR029068">
    <property type="entry name" value="Glyas_Bleomycin-R_OHBP_Dase"/>
</dbReference>
<dbReference type="Pfam" id="PF00903">
    <property type="entry name" value="Glyoxalase"/>
    <property type="match status" value="1"/>
</dbReference>
<name>A0A098BIW6_9NOCA</name>
<protein>
    <submittedName>
        <fullName evidence="1">Glyoxalase family protein</fullName>
    </submittedName>
</protein>
<dbReference type="InterPro" id="IPR004360">
    <property type="entry name" value="Glyas_Fos-R_dOase_dom"/>
</dbReference>
<evidence type="ECO:0000313" key="1">
    <source>
        <dbReference type="EMBL" id="CDZ87656.1"/>
    </source>
</evidence>
<dbReference type="Proteomes" id="UP000042997">
    <property type="component" value="Unassembled WGS sequence"/>
</dbReference>
<dbReference type="SUPFAM" id="SSF54593">
    <property type="entry name" value="Glyoxalase/Bleomycin resistance protein/Dihydroxybiphenyl dioxygenase"/>
    <property type="match status" value="1"/>
</dbReference>
<dbReference type="AlphaFoldDB" id="A0A098BIW6"/>
<dbReference type="PROSITE" id="PS51819">
    <property type="entry name" value="VOC"/>
    <property type="match status" value="1"/>
</dbReference>
<gene>
    <name evidence="1" type="ORF">RHRU231_330113</name>
</gene>